<evidence type="ECO:0000259" key="3">
    <source>
        <dbReference type="PROSITE" id="PS51464"/>
    </source>
</evidence>
<reference evidence="5" key="1">
    <citation type="submission" date="2018-08" db="EMBL/GenBank/DDBJ databases">
        <authorList>
            <person name="Im W.T."/>
        </authorList>
    </citation>
    <scope>NUCLEOTIDE SEQUENCE [LARGE SCALE GENOMIC DNA]</scope>
    <source>
        <strain evidence="5">LA-28</strain>
    </source>
</reference>
<feature type="domain" description="SIS" evidence="3">
    <location>
        <begin position="26"/>
        <end position="178"/>
    </location>
</feature>
<dbReference type="GO" id="GO:1901135">
    <property type="term" value="P:carbohydrate derivative metabolic process"/>
    <property type="evidence" value="ECO:0007669"/>
    <property type="project" value="InterPro"/>
</dbReference>
<dbReference type="InterPro" id="IPR046348">
    <property type="entry name" value="SIS_dom_sf"/>
</dbReference>
<evidence type="ECO:0000313" key="5">
    <source>
        <dbReference type="Proteomes" id="UP000262379"/>
    </source>
</evidence>
<evidence type="ECO:0000256" key="1">
    <source>
        <dbReference type="ARBA" id="ARBA00022576"/>
    </source>
</evidence>
<dbReference type="InterPro" id="IPR035466">
    <property type="entry name" value="GlmS/AgaS_SIS"/>
</dbReference>
<dbReference type="AlphaFoldDB" id="A0A371XKC4"/>
<evidence type="ECO:0000313" key="4">
    <source>
        <dbReference type="EMBL" id="RFC69639.1"/>
    </source>
</evidence>
<name>A0A371XKC4_9HYPH</name>
<dbReference type="CDD" id="cd05008">
    <property type="entry name" value="SIS_GlmS_GlmD_1"/>
    <property type="match status" value="1"/>
</dbReference>
<keyword evidence="1" id="KW-0808">Transferase</keyword>
<gene>
    <name evidence="4" type="ORF">DY251_00530</name>
</gene>
<dbReference type="CDD" id="cd05009">
    <property type="entry name" value="SIS_GlmS_GlmD_2"/>
    <property type="match status" value="1"/>
</dbReference>
<sequence>MRREVLEIPQAVARLLDHSAKDMQRAGEELRAVDPRVLVSVARGSSDHAASFLQYAIELTAGIPVASLGPSIGSIYGAKLKLKDAACLAISQSGKSPDIVAMAKTAREGGALTIALTNTPGSPLAEVSNHAIDIAAGPELSVAATKTFVNSAVAGLAILAHWTKNDGLLSALHALPQYLENAIACDWSPFAEAVGNENSLFVLGRGPSLAIANEVALKFKETCSIHAEAYSAAEVMHGPLALVGPGFPVLVLASRDKSEDAVAQSADGLATRQAAVFATSAKVKAANRLPFAATGHWLTDPLALVTSFYSFIEAFALRRGLNPDQPRNLRKVTETL</sequence>
<dbReference type="PANTHER" id="PTHR10937">
    <property type="entry name" value="GLUCOSAMINE--FRUCTOSE-6-PHOSPHATE AMINOTRANSFERASE, ISOMERIZING"/>
    <property type="match status" value="1"/>
</dbReference>
<dbReference type="Gene3D" id="3.40.50.10490">
    <property type="entry name" value="Glucose-6-phosphate isomerase like protein, domain 1"/>
    <property type="match status" value="2"/>
</dbReference>
<keyword evidence="2" id="KW-0677">Repeat</keyword>
<dbReference type="Pfam" id="PF01380">
    <property type="entry name" value="SIS"/>
    <property type="match status" value="2"/>
</dbReference>
<dbReference type="GO" id="GO:0097367">
    <property type="term" value="F:carbohydrate derivative binding"/>
    <property type="evidence" value="ECO:0007669"/>
    <property type="project" value="InterPro"/>
</dbReference>
<dbReference type="EMBL" id="QURN01000001">
    <property type="protein sequence ID" value="RFC69639.1"/>
    <property type="molecule type" value="Genomic_DNA"/>
</dbReference>
<dbReference type="PROSITE" id="PS51464">
    <property type="entry name" value="SIS"/>
    <property type="match status" value="2"/>
</dbReference>
<accession>A0A371XKC4</accession>
<feature type="domain" description="SIS" evidence="3">
    <location>
        <begin position="190"/>
        <end position="326"/>
    </location>
</feature>
<keyword evidence="5" id="KW-1185">Reference proteome</keyword>
<dbReference type="PANTHER" id="PTHR10937:SF8">
    <property type="entry name" value="AMINOTRANSFERASE-RELATED"/>
    <property type="match status" value="1"/>
</dbReference>
<dbReference type="GO" id="GO:0008483">
    <property type="term" value="F:transaminase activity"/>
    <property type="evidence" value="ECO:0007669"/>
    <property type="project" value="UniProtKB-KW"/>
</dbReference>
<dbReference type="SUPFAM" id="SSF53697">
    <property type="entry name" value="SIS domain"/>
    <property type="match status" value="1"/>
</dbReference>
<dbReference type="InterPro" id="IPR001347">
    <property type="entry name" value="SIS_dom"/>
</dbReference>
<dbReference type="Proteomes" id="UP000262379">
    <property type="component" value="Unassembled WGS sequence"/>
</dbReference>
<dbReference type="InterPro" id="IPR035490">
    <property type="entry name" value="GlmS/FrlB_SIS"/>
</dbReference>
<protein>
    <submittedName>
        <fullName evidence="4">SIS domain-containing protein</fullName>
    </submittedName>
</protein>
<proteinExistence type="predicted"/>
<keyword evidence="1" id="KW-0032">Aminotransferase</keyword>
<comment type="caution">
    <text evidence="4">The sequence shown here is derived from an EMBL/GenBank/DDBJ whole genome shotgun (WGS) entry which is preliminary data.</text>
</comment>
<evidence type="ECO:0000256" key="2">
    <source>
        <dbReference type="ARBA" id="ARBA00022737"/>
    </source>
</evidence>
<organism evidence="4 5">
    <name type="scientific">Mesorhizobium denitrificans</name>
    <dbReference type="NCBI Taxonomy" id="2294114"/>
    <lineage>
        <taxon>Bacteria</taxon>
        <taxon>Pseudomonadati</taxon>
        <taxon>Pseudomonadota</taxon>
        <taxon>Alphaproteobacteria</taxon>
        <taxon>Hyphomicrobiales</taxon>
        <taxon>Phyllobacteriaceae</taxon>
        <taxon>Mesorhizobium</taxon>
    </lineage>
</organism>